<feature type="region of interest" description="Disordered" evidence="1">
    <location>
        <begin position="501"/>
        <end position="528"/>
    </location>
</feature>
<organism evidence="2 3">
    <name type="scientific">Proteobacteria bacterium 228</name>
    <dbReference type="NCBI Taxonomy" id="2083153"/>
    <lineage>
        <taxon>Bacteria</taxon>
        <taxon>Pseudomonadati</taxon>
        <taxon>Pseudomonadota</taxon>
    </lineage>
</organism>
<dbReference type="GO" id="GO:0005198">
    <property type="term" value="F:structural molecule activity"/>
    <property type="evidence" value="ECO:0007669"/>
    <property type="project" value="InterPro"/>
</dbReference>
<dbReference type="NCBIfam" id="TIGR01539">
    <property type="entry name" value="portal_lambda"/>
    <property type="match status" value="1"/>
</dbReference>
<evidence type="ECO:0000256" key="1">
    <source>
        <dbReference type="SAM" id="MobiDB-lite"/>
    </source>
</evidence>
<dbReference type="OrthoDB" id="622132at2"/>
<protein>
    <submittedName>
        <fullName evidence="2">Phage portal protein</fullName>
    </submittedName>
</protein>
<comment type="caution">
    <text evidence="2">The sequence shown here is derived from an EMBL/GenBank/DDBJ whole genome shotgun (WGS) entry which is preliminary data.</text>
</comment>
<evidence type="ECO:0000313" key="2">
    <source>
        <dbReference type="EMBL" id="PPC77930.1"/>
    </source>
</evidence>
<dbReference type="GO" id="GO:0019068">
    <property type="term" value="P:virion assembly"/>
    <property type="evidence" value="ECO:0007669"/>
    <property type="project" value="InterPro"/>
</dbReference>
<accession>A0A2S5KT59</accession>
<dbReference type="Pfam" id="PF05136">
    <property type="entry name" value="Phage_portal_2"/>
    <property type="match status" value="1"/>
</dbReference>
<dbReference type="AlphaFoldDB" id="A0A2S5KT59"/>
<name>A0A2S5KT59_9PROT</name>
<reference evidence="2 3" key="1">
    <citation type="submission" date="2018-02" db="EMBL/GenBank/DDBJ databases">
        <title>novel marine gammaproteobacteria from coastal saline agro ecosystem.</title>
        <authorList>
            <person name="Krishnan R."/>
            <person name="Ramesh Kumar N."/>
        </authorList>
    </citation>
    <scope>NUCLEOTIDE SEQUENCE [LARGE SCALE GENOMIC DNA]</scope>
    <source>
        <strain evidence="2 3">228</strain>
    </source>
</reference>
<evidence type="ECO:0000313" key="3">
    <source>
        <dbReference type="Proteomes" id="UP000238196"/>
    </source>
</evidence>
<dbReference type="Proteomes" id="UP000238196">
    <property type="component" value="Unassembled WGS sequence"/>
</dbReference>
<proteinExistence type="predicted"/>
<sequence>MTVPSVQLLGPDGNPLKASAYQGAGVGFGGQLRGWAPSLRTADAALLPQLELGNARAEDVVRNNAFAANGVQLHIDNIVGHMFRLSYKPRWQRLGMTEEDARRFAKDVEQWWLEVAEDPIGCWLDVERKRTFTMMIRESIGVHTRLGEIMASVEWLTSRPAAAPLKTAFKLISPKRISNPMGLTNGERLAAGVEFNSYGEAIAYHVRDIDRSGYLGNGLGYTWKRVEKETRSGRPKFLHIFEPQEDGQTRGANQFLSVLEQMHMLPKLQHTKLQNAIVNAMYAAVIESEIDSSAAMELIGGGELNRLVQWMGMMADYHEGANIRMNGVKIPHLVPGERLNLQTSGNVDNGFVELESSILRWMSAGLNVPYEPFAKDYRQSSYSSARASMLEGWRYYMGRRKVIASRLATMMFGCALEEGIARKQITLPRSARFGFYDARAAWCNADWIGSGRLAIDGLKEVKEAVIRIEAGLSTYEKESALMGEDYQELFAQQVREAQERAAAGLPPPSWMATQAIAPDQEPAASEPG</sequence>
<gene>
    <name evidence="2" type="ORF">C4K68_07745</name>
</gene>
<dbReference type="InterPro" id="IPR006429">
    <property type="entry name" value="Phage_lambda_portal"/>
</dbReference>
<dbReference type="EMBL" id="PRLP01000023">
    <property type="protein sequence ID" value="PPC77930.1"/>
    <property type="molecule type" value="Genomic_DNA"/>
</dbReference>